<dbReference type="AlphaFoldDB" id="X1FS46"/>
<proteinExistence type="predicted"/>
<protein>
    <submittedName>
        <fullName evidence="1">Uncharacterized protein</fullName>
    </submittedName>
</protein>
<accession>X1FS46</accession>
<evidence type="ECO:0000313" key="1">
    <source>
        <dbReference type="EMBL" id="GAH48476.1"/>
    </source>
</evidence>
<gene>
    <name evidence="1" type="ORF">S03H2_31392</name>
</gene>
<feature type="non-terminal residue" evidence="1">
    <location>
        <position position="1"/>
    </location>
</feature>
<dbReference type="EMBL" id="BARU01019033">
    <property type="protein sequence ID" value="GAH48476.1"/>
    <property type="molecule type" value="Genomic_DNA"/>
</dbReference>
<sequence length="111" mass="12587">DDLEFEGFISTLVKNFVGGITMSIQCTGTTFELERYFTGENKTYTEEKTGAIVKDLLAMYAGGQFDLTHFSSTDGVTLQSIVFNAETLNTCFKRLTEFDGFNYYVGRKRRQ</sequence>
<reference evidence="1" key="1">
    <citation type="journal article" date="2014" name="Front. Microbiol.">
        <title>High frequency of phylogenetically diverse reductive dehalogenase-homologous genes in deep subseafloor sedimentary metagenomes.</title>
        <authorList>
            <person name="Kawai M."/>
            <person name="Futagami T."/>
            <person name="Toyoda A."/>
            <person name="Takaki Y."/>
            <person name="Nishi S."/>
            <person name="Hori S."/>
            <person name="Arai W."/>
            <person name="Tsubouchi T."/>
            <person name="Morono Y."/>
            <person name="Uchiyama I."/>
            <person name="Ito T."/>
            <person name="Fujiyama A."/>
            <person name="Inagaki F."/>
            <person name="Takami H."/>
        </authorList>
    </citation>
    <scope>NUCLEOTIDE SEQUENCE</scope>
    <source>
        <strain evidence="1">Expedition CK06-06</strain>
    </source>
</reference>
<comment type="caution">
    <text evidence="1">The sequence shown here is derived from an EMBL/GenBank/DDBJ whole genome shotgun (WGS) entry which is preliminary data.</text>
</comment>
<organism evidence="1">
    <name type="scientific">marine sediment metagenome</name>
    <dbReference type="NCBI Taxonomy" id="412755"/>
    <lineage>
        <taxon>unclassified sequences</taxon>
        <taxon>metagenomes</taxon>
        <taxon>ecological metagenomes</taxon>
    </lineage>
</organism>
<name>X1FS46_9ZZZZ</name>